<keyword evidence="2" id="KW-0229">DNA integration</keyword>
<evidence type="ECO:0000256" key="2">
    <source>
        <dbReference type="ARBA" id="ARBA00022908"/>
    </source>
</evidence>
<keyword evidence="3" id="KW-0238">DNA-binding</keyword>
<evidence type="ECO:0000256" key="5">
    <source>
        <dbReference type="SAM" id="MobiDB-lite"/>
    </source>
</evidence>
<organism evidence="7 8">
    <name type="scientific">Jannaschia donghaensis</name>
    <dbReference type="NCBI Taxonomy" id="420998"/>
    <lineage>
        <taxon>Bacteria</taxon>
        <taxon>Pseudomonadati</taxon>
        <taxon>Pseudomonadota</taxon>
        <taxon>Alphaproteobacteria</taxon>
        <taxon>Rhodobacterales</taxon>
        <taxon>Roseobacteraceae</taxon>
        <taxon>Jannaschia</taxon>
    </lineage>
</organism>
<feature type="domain" description="Tyr recombinase" evidence="6">
    <location>
        <begin position="387"/>
        <end position="596"/>
    </location>
</feature>
<comment type="similarity">
    <text evidence="1">Belongs to the 'phage' integrase family.</text>
</comment>
<dbReference type="CDD" id="cd01184">
    <property type="entry name" value="INT_C_like_1"/>
    <property type="match status" value="1"/>
</dbReference>
<keyword evidence="8" id="KW-1185">Reference proteome</keyword>
<dbReference type="PROSITE" id="PS51898">
    <property type="entry name" value="TYR_RECOMBINASE"/>
    <property type="match status" value="1"/>
</dbReference>
<name>A0A0M6YP64_9RHOB</name>
<evidence type="ECO:0000256" key="4">
    <source>
        <dbReference type="ARBA" id="ARBA00023172"/>
    </source>
</evidence>
<proteinExistence type="inferred from homology"/>
<dbReference type="SUPFAM" id="SSF56349">
    <property type="entry name" value="DNA breaking-rejoining enzymes"/>
    <property type="match status" value="1"/>
</dbReference>
<dbReference type="Proteomes" id="UP000049222">
    <property type="component" value="Unassembled WGS sequence"/>
</dbReference>
<dbReference type="Gene3D" id="1.10.443.10">
    <property type="entry name" value="Intergrase catalytic core"/>
    <property type="match status" value="1"/>
</dbReference>
<evidence type="ECO:0000259" key="6">
    <source>
        <dbReference type="PROSITE" id="PS51898"/>
    </source>
</evidence>
<protein>
    <submittedName>
        <fullName evidence="7">Site-specific recombinase XerD</fullName>
    </submittedName>
</protein>
<evidence type="ECO:0000313" key="8">
    <source>
        <dbReference type="Proteomes" id="UP000049222"/>
    </source>
</evidence>
<dbReference type="PANTHER" id="PTHR30349">
    <property type="entry name" value="PHAGE INTEGRASE-RELATED"/>
    <property type="match status" value="1"/>
</dbReference>
<dbReference type="STRING" id="420998.JDO7802_03362"/>
<dbReference type="AlphaFoldDB" id="A0A0M6YP64"/>
<dbReference type="InterPro" id="IPR011010">
    <property type="entry name" value="DNA_brk_join_enz"/>
</dbReference>
<dbReference type="PANTHER" id="PTHR30349:SF41">
    <property type="entry name" value="INTEGRASE_RECOMBINASE PROTEIN MJ0367-RELATED"/>
    <property type="match status" value="1"/>
</dbReference>
<dbReference type="InterPro" id="IPR013762">
    <property type="entry name" value="Integrase-like_cat_sf"/>
</dbReference>
<dbReference type="InterPro" id="IPR050090">
    <property type="entry name" value="Tyrosine_recombinase_XerCD"/>
</dbReference>
<feature type="region of interest" description="Disordered" evidence="5">
    <location>
        <begin position="182"/>
        <end position="225"/>
    </location>
</feature>
<gene>
    <name evidence="7" type="ORF">JDO7802_03362</name>
</gene>
<dbReference type="GO" id="GO:0003677">
    <property type="term" value="F:DNA binding"/>
    <property type="evidence" value="ECO:0007669"/>
    <property type="project" value="UniProtKB-KW"/>
</dbReference>
<keyword evidence="4" id="KW-0233">DNA recombination</keyword>
<reference evidence="7 8" key="1">
    <citation type="submission" date="2015-07" db="EMBL/GenBank/DDBJ databases">
        <authorList>
            <person name="Noorani M."/>
        </authorList>
    </citation>
    <scope>NUCLEOTIDE SEQUENCE [LARGE SCALE GENOMIC DNA]</scope>
    <source>
        <strain evidence="7 8">CECT 7802</strain>
    </source>
</reference>
<dbReference type="InterPro" id="IPR002104">
    <property type="entry name" value="Integrase_catalytic"/>
</dbReference>
<evidence type="ECO:0000313" key="7">
    <source>
        <dbReference type="EMBL" id="CTQ51323.1"/>
    </source>
</evidence>
<accession>A0A0M6YP64</accession>
<dbReference type="GO" id="GO:0015074">
    <property type="term" value="P:DNA integration"/>
    <property type="evidence" value="ECO:0007669"/>
    <property type="project" value="UniProtKB-KW"/>
</dbReference>
<evidence type="ECO:0000256" key="1">
    <source>
        <dbReference type="ARBA" id="ARBA00008857"/>
    </source>
</evidence>
<dbReference type="EMBL" id="CXSU01000012">
    <property type="protein sequence ID" value="CTQ51323.1"/>
    <property type="molecule type" value="Genomic_DNA"/>
</dbReference>
<evidence type="ECO:0000256" key="3">
    <source>
        <dbReference type="ARBA" id="ARBA00023125"/>
    </source>
</evidence>
<dbReference type="GO" id="GO:0006310">
    <property type="term" value="P:DNA recombination"/>
    <property type="evidence" value="ECO:0007669"/>
    <property type="project" value="UniProtKB-KW"/>
</dbReference>
<sequence>MYLAQVMNGHLSHTEAQRFLAAIVTAEISRIRAERYAEPLDQSPSDWIARASSERVRRAAMEIVSARGTAAILLAHDERRLWEEGYDPEEIAAVGQELGRLVDWIACPKQRAEVERATLQTIGRHPSDDRETRLLQCLHLSGQAEALSTMDRVRATGPMISPGVGIREGNIGRATGLGGTASSLSLTSPNGARASVAPMSDADTPGGGAWSEGSRAIPGPQPCEVNSSKTVIRAVPEARDDREFLSQIADAMIGKLFPPATTDAAEKSVAKDRRQTRQVLAQFIEITGDKPMCDLTQADCGHYVDTLACLPKVYGRSKADRDRSISELIERGEDLPDDEVGLAANTINRNIGHLQKLLKYARGRGMRPAEDLYLSDLRATDRRDARSVREPFTEEDLAALSRHTVWKGCQSAGRRNLPGCEIIQDGLYWGPLLAAYSGARREELMGMKLAEVNDSGPIPFLRLQPNGNRRLKNPAAERDIPLHRRLIDLGLLEYVARLRIEGEVDLFPELAPKSVNETFGGNLYKKWTESKNCVLGDGGRRKTFHSFRHTVVTRLRHDPNIPKLFVTTLVGHTPHGETDGRYTKKVDLAKLTEVVNSLPDWF</sequence>